<feature type="transmembrane region" description="Helical" evidence="7">
    <location>
        <begin position="116"/>
        <end position="134"/>
    </location>
</feature>
<keyword evidence="3 7" id="KW-0812">Transmembrane</keyword>
<dbReference type="PANTHER" id="PTHR30509:SF9">
    <property type="entry name" value="MULTIDRUG RESISTANCE PROTEIN MDTO"/>
    <property type="match status" value="1"/>
</dbReference>
<evidence type="ECO:0000313" key="9">
    <source>
        <dbReference type="EMBL" id="MYL35124.1"/>
    </source>
</evidence>
<dbReference type="Proteomes" id="UP000468638">
    <property type="component" value="Unassembled WGS sequence"/>
</dbReference>
<evidence type="ECO:0000313" key="10">
    <source>
        <dbReference type="Proteomes" id="UP000468638"/>
    </source>
</evidence>
<comment type="caution">
    <text evidence="9">The sequence shown here is derived from an EMBL/GenBank/DDBJ whole genome shotgun (WGS) entry which is preliminary data.</text>
</comment>
<sequence>MVIKYDKGMNSQTSFIQFIRHMSARLSASDPGRMRLMTAIKITLSVILSVITTNYFLLFLDNSSTNVTMPIFAGVVGLVSSFVLFDETEAQKKVTIWLMGLSSAISITTGSFLLDFYHLSDVMILIVVFLAFYLSRFSIRYFSICMIAFLSIYFTTILDIQFNQVAWYYLSITIGILYSYFFNFILLQYKPNQVLKKSMHSFHIQTNLILHLVKEMVISPSITSRQIKTLDRNLTKLNEYARNISGQLGTTNPGNVWKGIRANELRLYVYDAEMLMQTLSPTIQRLRELQAFQETPFQDALLDVLESIRNVRVLRDDNVLVQLNRAEKAIQALRAQIRNTTSEDQEEWLYLVRRIESIANHVIEGASELHEERVEHLEKDQEDIVEEDDSKTENQKGLYPATKKAIQAVIAGSVSVYLGYTLTPTHPYWILLSSFIIFMGTESVGSTFVKANQRTLGTVLGAVVGFGVAQLISHTTVEIAFIFFSIFMAFYLFPVSYSVMIFWITMIIAMLYDLLLGGITQEVMGVRVVDTFIGAYIGLLAATLVFPTKTRDKVAETMTMFLEELSSYIEAYLDHLLGKEQHNNFAEKSFELDQQLYQLRIDSISLRNRPGRLARSGIERWLTVLIAINYYAKHLHSTRHPIPDMDAIIENTLTHTKQYVIANITNVIQLIKGHGNITVWELEEDRKIVERYSNQRSSLSQQLFVYKLYYIWRINQSIVTLATDMGAAVQPAPSSMEENDK</sequence>
<reference evidence="9 10" key="1">
    <citation type="submission" date="2019-11" db="EMBL/GenBank/DDBJ databases">
        <title>Genome sequences of 17 halophilic strains isolated from different environments.</title>
        <authorList>
            <person name="Furrow R.E."/>
        </authorList>
    </citation>
    <scope>NUCLEOTIDE SEQUENCE [LARGE SCALE GENOMIC DNA]</scope>
    <source>
        <strain evidence="9 10">22514_16_FS</strain>
    </source>
</reference>
<evidence type="ECO:0000256" key="5">
    <source>
        <dbReference type="ARBA" id="ARBA00023136"/>
    </source>
</evidence>
<comment type="subcellular location">
    <subcellularLocation>
        <location evidence="1">Cell membrane</location>
        <topology evidence="1">Multi-pass membrane protein</topology>
    </subcellularLocation>
</comment>
<keyword evidence="2" id="KW-1003">Cell membrane</keyword>
<feature type="transmembrane region" description="Helical" evidence="7">
    <location>
        <begin position="66"/>
        <end position="85"/>
    </location>
</feature>
<dbReference type="GO" id="GO:0005886">
    <property type="term" value="C:plasma membrane"/>
    <property type="evidence" value="ECO:0007669"/>
    <property type="project" value="UniProtKB-SubCell"/>
</dbReference>
<dbReference type="EMBL" id="WMEQ01000014">
    <property type="protein sequence ID" value="MYL35124.1"/>
    <property type="molecule type" value="Genomic_DNA"/>
</dbReference>
<dbReference type="Pfam" id="PF13515">
    <property type="entry name" value="FUSC_2"/>
    <property type="match status" value="1"/>
</dbReference>
<proteinExistence type="inferred from homology"/>
<dbReference type="PANTHER" id="PTHR30509">
    <property type="entry name" value="P-HYDROXYBENZOIC ACID EFFLUX PUMP SUBUNIT-RELATED"/>
    <property type="match status" value="1"/>
</dbReference>
<feature type="transmembrane region" description="Helical" evidence="7">
    <location>
        <begin position="166"/>
        <end position="189"/>
    </location>
</feature>
<dbReference type="AlphaFoldDB" id="A0A6I5A0J0"/>
<feature type="transmembrane region" description="Helical" evidence="7">
    <location>
        <begin position="42"/>
        <end position="60"/>
    </location>
</feature>
<evidence type="ECO:0000256" key="7">
    <source>
        <dbReference type="SAM" id="Phobius"/>
    </source>
</evidence>
<feature type="transmembrane region" description="Helical" evidence="7">
    <location>
        <begin position="94"/>
        <end position="110"/>
    </location>
</feature>
<feature type="transmembrane region" description="Helical" evidence="7">
    <location>
        <begin position="456"/>
        <end position="473"/>
    </location>
</feature>
<organism evidence="9 10">
    <name type="scientific">Pontibacillus yanchengensis</name>
    <dbReference type="NCBI Taxonomy" id="462910"/>
    <lineage>
        <taxon>Bacteria</taxon>
        <taxon>Bacillati</taxon>
        <taxon>Bacillota</taxon>
        <taxon>Bacilli</taxon>
        <taxon>Bacillales</taxon>
        <taxon>Bacillaceae</taxon>
        <taxon>Pontibacillus</taxon>
    </lineage>
</organism>
<feature type="transmembrane region" description="Helical" evidence="7">
    <location>
        <begin position="405"/>
        <end position="422"/>
    </location>
</feature>
<feature type="transmembrane region" description="Helical" evidence="7">
    <location>
        <begin position="524"/>
        <end position="546"/>
    </location>
</feature>
<comment type="similarity">
    <text evidence="6">Belongs to the YccS/YhfK family.</text>
</comment>
<feature type="transmembrane region" description="Helical" evidence="7">
    <location>
        <begin position="141"/>
        <end position="160"/>
    </location>
</feature>
<dbReference type="InterPro" id="IPR049453">
    <property type="entry name" value="Memb_transporter_dom"/>
</dbReference>
<evidence type="ECO:0000259" key="8">
    <source>
        <dbReference type="Pfam" id="PF13515"/>
    </source>
</evidence>
<evidence type="ECO:0000256" key="3">
    <source>
        <dbReference type="ARBA" id="ARBA00022692"/>
    </source>
</evidence>
<evidence type="ECO:0000256" key="2">
    <source>
        <dbReference type="ARBA" id="ARBA00022475"/>
    </source>
</evidence>
<protein>
    <submittedName>
        <fullName evidence="9">FUSC family protein</fullName>
    </submittedName>
</protein>
<accession>A0A6I5A0J0</accession>
<evidence type="ECO:0000256" key="6">
    <source>
        <dbReference type="ARBA" id="ARBA00043993"/>
    </source>
</evidence>
<feature type="domain" description="Integral membrane bound transporter" evidence="8">
    <location>
        <begin position="415"/>
        <end position="540"/>
    </location>
</feature>
<feature type="transmembrane region" description="Helical" evidence="7">
    <location>
        <begin position="479"/>
        <end position="512"/>
    </location>
</feature>
<keyword evidence="5 7" id="KW-0472">Membrane</keyword>
<evidence type="ECO:0000256" key="1">
    <source>
        <dbReference type="ARBA" id="ARBA00004651"/>
    </source>
</evidence>
<evidence type="ECO:0000256" key="4">
    <source>
        <dbReference type="ARBA" id="ARBA00022989"/>
    </source>
</evidence>
<keyword evidence="4 7" id="KW-1133">Transmembrane helix</keyword>
<name>A0A6I5A0J0_9BACI</name>
<gene>
    <name evidence="9" type="ORF">GLW05_16205</name>
</gene>